<accession>A0AAE1SQV4</accession>
<proteinExistence type="predicted"/>
<sequence>MGFLFIFFPEEDDDNNNNNILKRKNDFSFSSSSSSSSSPSFKSINAILKRSNSSHILSKAQSTISICALLIFITLLLFTLSTFEPTNSISTRPVSKTRKLIPFPHALQGMGSLYRRGTRAMNDVIIAHLTESLTVNELKIFLRLLHRTGSTSKSDIVFIFSSKTSMFDNAIVEENNSFLKLINGYEKNNYSSSSDLTQFVISSKKDKESGEPIWGRKIRSSNEENGNVTESTRLSYGSVVSFDVDELDPENSLSGFLEHVPMSLRRWACYPMLLGRVRRNYKHVMLVDVKEYIVLGDSLSQLNNRSPESVIITTMPTKKKNSEKKLVKSGIVLGGVRGVRRLANAMLTEIVRVIMQHKKRNSVSESELFNQLVGNEFVLKNVNLIVSGESIHELSSLTGLNSNSFSISKFSIVRRGNSNLDEPLLIRRNRRRKVHDASLYVIGISSLARTSEHLYDSPSASLDIRVSPVEAAEEVDTTVEETARKDPSIEASTIDDLETSPKVIHEDVLLQYFGSADIVP</sequence>
<evidence type="ECO:0000313" key="2">
    <source>
        <dbReference type="EMBL" id="KAK4373697.1"/>
    </source>
</evidence>
<dbReference type="PANTHER" id="PTHR34960:SF1">
    <property type="entry name" value="EMB|CAB68146.1-RELATED"/>
    <property type="match status" value="1"/>
</dbReference>
<dbReference type="Pfam" id="PF25002">
    <property type="entry name" value="DUF7780"/>
    <property type="match status" value="1"/>
</dbReference>
<dbReference type="EMBL" id="JAVYJV010000004">
    <property type="protein sequence ID" value="KAK4373697.1"/>
    <property type="molecule type" value="Genomic_DNA"/>
</dbReference>
<dbReference type="Proteomes" id="UP001291623">
    <property type="component" value="Unassembled WGS sequence"/>
</dbReference>
<dbReference type="PANTHER" id="PTHR34960">
    <property type="entry name" value="EMB|CAB68146.1-RELATED"/>
    <property type="match status" value="1"/>
</dbReference>
<evidence type="ECO:0000259" key="1">
    <source>
        <dbReference type="Pfam" id="PF25002"/>
    </source>
</evidence>
<name>A0AAE1SQV4_9SOLA</name>
<dbReference type="InterPro" id="IPR056682">
    <property type="entry name" value="DUF7780"/>
</dbReference>
<reference evidence="2" key="1">
    <citation type="submission" date="2023-12" db="EMBL/GenBank/DDBJ databases">
        <title>Genome assembly of Anisodus tanguticus.</title>
        <authorList>
            <person name="Wang Y.-J."/>
        </authorList>
    </citation>
    <scope>NUCLEOTIDE SEQUENCE</scope>
    <source>
        <strain evidence="2">KB-2021</strain>
        <tissue evidence="2">Leaf</tissue>
    </source>
</reference>
<protein>
    <recommendedName>
        <fullName evidence="1">DUF7780 domain-containing protein</fullName>
    </recommendedName>
</protein>
<keyword evidence="3" id="KW-1185">Reference proteome</keyword>
<dbReference type="AlphaFoldDB" id="A0AAE1SQV4"/>
<feature type="domain" description="DUF7780" evidence="1">
    <location>
        <begin position="105"/>
        <end position="390"/>
    </location>
</feature>
<evidence type="ECO:0000313" key="3">
    <source>
        <dbReference type="Proteomes" id="UP001291623"/>
    </source>
</evidence>
<gene>
    <name evidence="2" type="ORF">RND71_009081</name>
</gene>
<comment type="caution">
    <text evidence="2">The sequence shown here is derived from an EMBL/GenBank/DDBJ whole genome shotgun (WGS) entry which is preliminary data.</text>
</comment>
<organism evidence="2 3">
    <name type="scientific">Anisodus tanguticus</name>
    <dbReference type="NCBI Taxonomy" id="243964"/>
    <lineage>
        <taxon>Eukaryota</taxon>
        <taxon>Viridiplantae</taxon>
        <taxon>Streptophyta</taxon>
        <taxon>Embryophyta</taxon>
        <taxon>Tracheophyta</taxon>
        <taxon>Spermatophyta</taxon>
        <taxon>Magnoliopsida</taxon>
        <taxon>eudicotyledons</taxon>
        <taxon>Gunneridae</taxon>
        <taxon>Pentapetalae</taxon>
        <taxon>asterids</taxon>
        <taxon>lamiids</taxon>
        <taxon>Solanales</taxon>
        <taxon>Solanaceae</taxon>
        <taxon>Solanoideae</taxon>
        <taxon>Hyoscyameae</taxon>
        <taxon>Anisodus</taxon>
    </lineage>
</organism>